<dbReference type="AlphaFoldDB" id="A0A9P6VSR6"/>
<evidence type="ECO:0000313" key="1">
    <source>
        <dbReference type="EMBL" id="KAG0653130.1"/>
    </source>
</evidence>
<evidence type="ECO:0000313" key="2">
    <source>
        <dbReference type="Proteomes" id="UP000750334"/>
    </source>
</evidence>
<dbReference type="SUPFAM" id="SSF56672">
    <property type="entry name" value="DNA/RNA polymerases"/>
    <property type="match status" value="1"/>
</dbReference>
<comment type="caution">
    <text evidence="1">The sequence shown here is derived from an EMBL/GenBank/DDBJ whole genome shotgun (WGS) entry which is preliminary data.</text>
</comment>
<dbReference type="EMBL" id="PUHR01000581">
    <property type="protein sequence ID" value="KAG0653130.1"/>
    <property type="molecule type" value="Genomic_DNA"/>
</dbReference>
<name>A0A9P6VSR6_MAUEX</name>
<dbReference type="OrthoDB" id="10485526at2759"/>
<feature type="non-terminal residue" evidence="1">
    <location>
        <position position="1"/>
    </location>
</feature>
<gene>
    <name evidence="1" type="ORF">C6P45_004386</name>
</gene>
<keyword evidence="2" id="KW-1185">Reference proteome</keyword>
<protein>
    <submittedName>
        <fullName evidence="1">Uncharacterized protein</fullName>
    </submittedName>
</protein>
<feature type="non-terminal residue" evidence="1">
    <location>
        <position position="148"/>
    </location>
</feature>
<dbReference type="Gene3D" id="3.10.10.10">
    <property type="entry name" value="HIV Type 1 Reverse Transcriptase, subunit A, domain 1"/>
    <property type="match status" value="1"/>
</dbReference>
<dbReference type="InterPro" id="IPR043502">
    <property type="entry name" value="DNA/RNA_pol_sf"/>
</dbReference>
<dbReference type="Proteomes" id="UP000750334">
    <property type="component" value="Unassembled WGS sequence"/>
</dbReference>
<sequence length="148" mass="16871">SECIYIDNVRVELSDIPFVSNSTTLFATSKKSLLEELRVSFPSTFSSTFSTELFHDYKAHVTLRDFPFTTPTAYFSSGYQRNAIQQYVEQSLQNGLLVPIKPDELVALSPVFPLKQSADKIRIITDLRKVNKYLQYTPRPIPTTQSIL</sequence>
<organism evidence="1 2">
    <name type="scientific">Maudiozyma exigua</name>
    <name type="common">Yeast</name>
    <name type="synonym">Kazachstania exigua</name>
    <dbReference type="NCBI Taxonomy" id="34358"/>
    <lineage>
        <taxon>Eukaryota</taxon>
        <taxon>Fungi</taxon>
        <taxon>Dikarya</taxon>
        <taxon>Ascomycota</taxon>
        <taxon>Saccharomycotina</taxon>
        <taxon>Saccharomycetes</taxon>
        <taxon>Saccharomycetales</taxon>
        <taxon>Saccharomycetaceae</taxon>
        <taxon>Maudiozyma</taxon>
    </lineage>
</organism>
<reference evidence="1 2" key="1">
    <citation type="submission" date="2020-11" db="EMBL/GenBank/DDBJ databases">
        <title>Kefir isolates.</title>
        <authorList>
            <person name="Marcisauskas S."/>
            <person name="Kim Y."/>
            <person name="Blasche S."/>
        </authorList>
    </citation>
    <scope>NUCLEOTIDE SEQUENCE [LARGE SCALE GENOMIC DNA]</scope>
    <source>
        <strain evidence="1 2">OG2</strain>
    </source>
</reference>
<proteinExistence type="predicted"/>
<accession>A0A9P6VSR6</accession>